<accession>Q8DGQ1</accession>
<name>Q8DGQ1_THEVB</name>
<dbReference type="AlphaFoldDB" id="Q8DGQ1"/>
<proteinExistence type="predicted"/>
<evidence type="ECO:0000313" key="3">
    <source>
        <dbReference type="Proteomes" id="UP000000440"/>
    </source>
</evidence>
<evidence type="ECO:0000313" key="2">
    <source>
        <dbReference type="EMBL" id="BAC09816.1"/>
    </source>
</evidence>
<reference evidence="2 3" key="1">
    <citation type="journal article" date="2002" name="DNA Res.">
        <title>Complete genome structure of the thermophilic cyanobacterium Thermosynechococcus elongatus BP-1.</title>
        <authorList>
            <person name="Nakamura Y."/>
            <person name="Kaneko T."/>
            <person name="Sato S."/>
            <person name="Ikeuchi M."/>
            <person name="Katoh H."/>
            <person name="Sasamoto S."/>
            <person name="Watanabe A."/>
            <person name="Iriguchi M."/>
            <person name="Kawashima K."/>
            <person name="Kimura T."/>
            <person name="Kishida Y."/>
            <person name="Kiyokawa C."/>
            <person name="Kohara M."/>
            <person name="Matsumoto M."/>
            <person name="Matsuno A."/>
            <person name="Nakazaki N."/>
            <person name="Shimpo S."/>
            <person name="Sugimoto M."/>
            <person name="Takeuchi C."/>
            <person name="Yamada M."/>
            <person name="Tabata S."/>
        </authorList>
    </citation>
    <scope>NUCLEOTIDE SEQUENCE [LARGE SCALE GENOMIC DNA]</scope>
    <source>
        <strain evidence="3">IAM M-273 / NIES-2133 / BP-1</strain>
    </source>
</reference>
<dbReference type="Proteomes" id="UP000000440">
    <property type="component" value="Chromosome"/>
</dbReference>
<keyword evidence="1" id="KW-0812">Transmembrane</keyword>
<organism evidence="2 3">
    <name type="scientific">Thermosynechococcus vestitus (strain NIES-2133 / IAM M-273 / BP-1)</name>
    <dbReference type="NCBI Taxonomy" id="197221"/>
    <lineage>
        <taxon>Bacteria</taxon>
        <taxon>Bacillati</taxon>
        <taxon>Cyanobacteriota</taxon>
        <taxon>Cyanophyceae</taxon>
        <taxon>Acaryochloridales</taxon>
        <taxon>Thermosynechococcaceae</taxon>
        <taxon>Thermosynechococcus</taxon>
    </lineage>
</organism>
<feature type="transmembrane region" description="Helical" evidence="1">
    <location>
        <begin position="102"/>
        <end position="122"/>
    </location>
</feature>
<keyword evidence="1" id="KW-1133">Transmembrane helix</keyword>
<evidence type="ECO:0000256" key="1">
    <source>
        <dbReference type="SAM" id="Phobius"/>
    </source>
</evidence>
<dbReference type="EMBL" id="BA000039">
    <property type="protein sequence ID" value="BAC09816.1"/>
    <property type="molecule type" value="Genomic_DNA"/>
</dbReference>
<keyword evidence="1" id="KW-0472">Membrane</keyword>
<keyword evidence="3" id="KW-1185">Reference proteome</keyword>
<sequence length="213" mass="23347">MTQESAVSLPNWLLRFMLPTLLEGQEWGHQFLCDPQWQGDRDRMAKHAIYEATLWSLGTGVSTGLMGWFGLPLDIGYFYYSQTKLAAALFTIYGLDMGDESVLMILIAAAFGVSAAELANYFGTELCRQVFSTFARRSLENNLPQVLPKAMQQLPGPLVQQVGRVSSRSVTLPVRALPLISGVIGGATNAIMINAFGHGVCQLIKTFQSPATR</sequence>
<dbReference type="eggNOG" id="ENOG50318RI">
    <property type="taxonomic scope" value="Bacteria"/>
</dbReference>
<gene>
    <name evidence="2" type="ordered locus">tll2264</name>
</gene>
<dbReference type="EnsemblBacteria" id="BAC09816">
    <property type="protein sequence ID" value="BAC09816"/>
    <property type="gene ID" value="BAC09816"/>
</dbReference>
<feature type="transmembrane region" description="Helical" evidence="1">
    <location>
        <begin position="48"/>
        <end position="71"/>
    </location>
</feature>
<protein>
    <submittedName>
        <fullName evidence="2">Tll2264 protein</fullName>
    </submittedName>
</protein>
<dbReference type="KEGG" id="tel:tll2264"/>
<dbReference type="RefSeq" id="WP_011058097.1">
    <property type="nucleotide sequence ID" value="NC_004113.1"/>
</dbReference>